<protein>
    <submittedName>
        <fullName evidence="1">Uncharacterized protein</fullName>
    </submittedName>
</protein>
<comment type="caution">
    <text evidence="1">The sequence shown here is derived from an EMBL/GenBank/DDBJ whole genome shotgun (WGS) entry which is preliminary data.</text>
</comment>
<evidence type="ECO:0000313" key="1">
    <source>
        <dbReference type="EMBL" id="KAK4672958.1"/>
    </source>
</evidence>
<dbReference type="EMBL" id="JAFFHB010000001">
    <property type="protein sequence ID" value="KAK4672958.1"/>
    <property type="molecule type" value="Genomic_DNA"/>
</dbReference>
<proteinExistence type="predicted"/>
<dbReference type="GeneID" id="87927677"/>
<dbReference type="RefSeq" id="XP_062770280.1">
    <property type="nucleotide sequence ID" value="XM_062907334.1"/>
</dbReference>
<keyword evidence="2" id="KW-1185">Reference proteome</keyword>
<sequence>MISRPGIRHNVIANSMLASSFETYRLLSKPLARWASYIPGPLESQWRLGRRRMGFSLQCPPTPPPWAFMAPLDLSKWRWDPPKSLADIIASDLTHEPGTSLSFLARSIKASLGLGASSTQHVVDDSASALSVEQPPPKVRRSNQVSMFLADVELFRTAAAEVDEHMIMPLTEEISNRLYWYILQGDLAPVGLARVADHLYTALDSRLRATSTKATTELDEKADEAYNSQLLLITTTFIRALSNSRVYPLSSLGARFWDALGERLAMLPACDETCNLLAPFVSLLCDLPHISLTVGGQESRFERQLLRLLNKHFVLWACTSSRTEAAQDDVLDWLSPKTSQMRQARALGAALDVLLNHIGGLNDTGRYDRHHLLSKINDTVKRVLVRSSSLAEKCRLRYAWLTTLAHARTVGEPNFVQTARLFTKEEPSLPPLSGAELGWLLLAQWNSRQMVRSDQLVGIYNYYYRERRQIQDDAAALTSFLKAVYHHNILYTSPDLAVQTYAINAVPKWEREEWGITPLALFHAYGRTVWRLLDALGRVGDVLVSLEAYICPRNGGMVGKNFLEILAESSGMRHEVRIDIAELFNFELRHPDAYEFNPCSIEHVAEKIIKDEKLPPDTIWRCLGLYSWVGGMLGFSGGYAKDRSCYSPRLYKMAQYRIITNAATWFAERPDLSYSQKYRHVYLCILFLKRRGKKTLPASALKALYDVAVEDLKAGRWGRTRLLLHFCRLVGEIQGPEAERECRLAFSLWRQRLARLQKLKGIEEHFLQAEGIEELETVVEKTEKLLREKHVGTHVLDDDIVEAQETQRETACHDQYAEDDKNREWWPRGMNPNCL</sequence>
<evidence type="ECO:0000313" key="2">
    <source>
        <dbReference type="Proteomes" id="UP001326199"/>
    </source>
</evidence>
<name>A0ABR0HXY2_9PEZI</name>
<accession>A0ABR0HXY2</accession>
<organism evidence="1 2">
    <name type="scientific">Podospora pseudopauciseta</name>
    <dbReference type="NCBI Taxonomy" id="2093780"/>
    <lineage>
        <taxon>Eukaryota</taxon>
        <taxon>Fungi</taxon>
        <taxon>Dikarya</taxon>
        <taxon>Ascomycota</taxon>
        <taxon>Pezizomycotina</taxon>
        <taxon>Sordariomycetes</taxon>
        <taxon>Sordariomycetidae</taxon>
        <taxon>Sordariales</taxon>
        <taxon>Podosporaceae</taxon>
        <taxon>Podospora</taxon>
    </lineage>
</organism>
<reference evidence="1 2" key="1">
    <citation type="journal article" date="2023" name="bioRxiv">
        <title>High-quality genome assemblies of four members of thePodospora anserinaspecies complex.</title>
        <authorList>
            <person name="Ament-Velasquez S.L."/>
            <person name="Vogan A.A."/>
            <person name="Wallerman O."/>
            <person name="Hartmann F."/>
            <person name="Gautier V."/>
            <person name="Silar P."/>
            <person name="Giraud T."/>
            <person name="Johannesson H."/>
        </authorList>
    </citation>
    <scope>NUCLEOTIDE SEQUENCE [LARGE SCALE GENOMIC DNA]</scope>
    <source>
        <strain evidence="1 2">CBS 411.78</strain>
    </source>
</reference>
<dbReference type="Proteomes" id="UP001326199">
    <property type="component" value="Unassembled WGS sequence"/>
</dbReference>
<gene>
    <name evidence="1" type="ORF">QC763_107560</name>
</gene>